<dbReference type="Proteomes" id="UP001500902">
    <property type="component" value="Unassembled WGS sequence"/>
</dbReference>
<proteinExistence type="predicted"/>
<gene>
    <name evidence="1" type="ORF">GCM10022224_104030</name>
</gene>
<sequence length="134" mass="14648">MELFTLLDTDMELPIGDNPTGGHGPDIAKVDQAAELFYRYGHAGRGAFVIGNQVQYLSDRTTFVCVRTTPATGTSWVIYAVVEQPAGVPGQYRPVPIAAVEFAQALAAQGRDVVVRRYDDWTITYDLEAESVPL</sequence>
<evidence type="ECO:0008006" key="3">
    <source>
        <dbReference type="Google" id="ProtNLM"/>
    </source>
</evidence>
<reference evidence="2" key="1">
    <citation type="journal article" date="2019" name="Int. J. Syst. Evol. Microbiol.">
        <title>The Global Catalogue of Microorganisms (GCM) 10K type strain sequencing project: providing services to taxonomists for standard genome sequencing and annotation.</title>
        <authorList>
            <consortium name="The Broad Institute Genomics Platform"/>
            <consortium name="The Broad Institute Genome Sequencing Center for Infectious Disease"/>
            <person name="Wu L."/>
            <person name="Ma J."/>
        </authorList>
    </citation>
    <scope>NUCLEOTIDE SEQUENCE [LARGE SCALE GENOMIC DNA]</scope>
    <source>
        <strain evidence="2">JCM 16904</strain>
    </source>
</reference>
<keyword evidence="2" id="KW-1185">Reference proteome</keyword>
<organism evidence="1 2">
    <name type="scientific">Nonomuraea antimicrobica</name>
    <dbReference type="NCBI Taxonomy" id="561173"/>
    <lineage>
        <taxon>Bacteria</taxon>
        <taxon>Bacillati</taxon>
        <taxon>Actinomycetota</taxon>
        <taxon>Actinomycetes</taxon>
        <taxon>Streptosporangiales</taxon>
        <taxon>Streptosporangiaceae</taxon>
        <taxon>Nonomuraea</taxon>
    </lineage>
</organism>
<comment type="caution">
    <text evidence="1">The sequence shown here is derived from an EMBL/GenBank/DDBJ whole genome shotgun (WGS) entry which is preliminary data.</text>
</comment>
<protein>
    <recommendedName>
        <fullName evidence="3">Immunity protein Imm1</fullName>
    </recommendedName>
</protein>
<accession>A0ABP7ENI7</accession>
<dbReference type="RefSeq" id="WP_344897790.1">
    <property type="nucleotide sequence ID" value="NZ_BAAAZP010000281.1"/>
</dbReference>
<evidence type="ECO:0000313" key="2">
    <source>
        <dbReference type="Proteomes" id="UP001500902"/>
    </source>
</evidence>
<dbReference type="EMBL" id="BAAAZP010000281">
    <property type="protein sequence ID" value="GAA3721970.1"/>
    <property type="molecule type" value="Genomic_DNA"/>
</dbReference>
<name>A0ABP7ENI7_9ACTN</name>
<evidence type="ECO:0000313" key="1">
    <source>
        <dbReference type="EMBL" id="GAA3721970.1"/>
    </source>
</evidence>